<feature type="transmembrane region" description="Helical" evidence="7">
    <location>
        <begin position="133"/>
        <end position="155"/>
    </location>
</feature>
<dbReference type="Gene3D" id="1.10.287.1260">
    <property type="match status" value="1"/>
</dbReference>
<dbReference type="SUPFAM" id="SSF82861">
    <property type="entry name" value="Mechanosensitive channel protein MscS (YggB), transmembrane region"/>
    <property type="match status" value="1"/>
</dbReference>
<evidence type="ECO:0000256" key="6">
    <source>
        <dbReference type="ARBA" id="ARBA00023136"/>
    </source>
</evidence>
<dbReference type="InterPro" id="IPR010920">
    <property type="entry name" value="LSM_dom_sf"/>
</dbReference>
<dbReference type="InterPro" id="IPR045276">
    <property type="entry name" value="YbiO_bact"/>
</dbReference>
<dbReference type="InterPro" id="IPR006685">
    <property type="entry name" value="MscS_channel_2nd"/>
</dbReference>
<comment type="similarity">
    <text evidence="2">Belongs to the MscS (TC 1.A.23) family.</text>
</comment>
<feature type="transmembrane region" description="Helical" evidence="7">
    <location>
        <begin position="282"/>
        <end position="304"/>
    </location>
</feature>
<dbReference type="GO" id="GO:0005886">
    <property type="term" value="C:plasma membrane"/>
    <property type="evidence" value="ECO:0007669"/>
    <property type="project" value="UniProtKB-SubCell"/>
</dbReference>
<dbReference type="InterPro" id="IPR011066">
    <property type="entry name" value="MscS_channel_C_sf"/>
</dbReference>
<comment type="caution">
    <text evidence="11">The sequence shown here is derived from an EMBL/GenBank/DDBJ whole genome shotgun (WGS) entry which is preliminary data.</text>
</comment>
<keyword evidence="12" id="KW-1185">Reference proteome</keyword>
<evidence type="ECO:0000256" key="8">
    <source>
        <dbReference type="SAM" id="SignalP"/>
    </source>
</evidence>
<dbReference type="Pfam" id="PF21082">
    <property type="entry name" value="MS_channel_3rd"/>
    <property type="match status" value="1"/>
</dbReference>
<name>A0A4U7N550_9RHOB</name>
<dbReference type="Gene3D" id="2.30.30.60">
    <property type="match status" value="1"/>
</dbReference>
<dbReference type="Pfam" id="PF00924">
    <property type="entry name" value="MS_channel_2nd"/>
    <property type="match status" value="1"/>
</dbReference>
<feature type="transmembrane region" description="Helical" evidence="7">
    <location>
        <begin position="404"/>
        <end position="425"/>
    </location>
</feature>
<feature type="transmembrane region" description="Helical" evidence="7">
    <location>
        <begin position="92"/>
        <end position="113"/>
    </location>
</feature>
<dbReference type="SUPFAM" id="SSF82689">
    <property type="entry name" value="Mechanosensitive channel protein MscS (YggB), C-terminal domain"/>
    <property type="match status" value="1"/>
</dbReference>
<proteinExistence type="inferred from homology"/>
<evidence type="ECO:0000259" key="10">
    <source>
        <dbReference type="Pfam" id="PF21082"/>
    </source>
</evidence>
<keyword evidence="3" id="KW-1003">Cell membrane</keyword>
<keyword evidence="6 7" id="KW-0472">Membrane</keyword>
<feature type="transmembrane region" description="Helical" evidence="7">
    <location>
        <begin position="319"/>
        <end position="337"/>
    </location>
</feature>
<evidence type="ECO:0000259" key="9">
    <source>
        <dbReference type="Pfam" id="PF00924"/>
    </source>
</evidence>
<feature type="transmembrane region" description="Helical" evidence="7">
    <location>
        <begin position="167"/>
        <end position="189"/>
    </location>
</feature>
<sequence length="693" mass="75872">MRRLAQPFLAIPVLGIMFGLFARAADAQEPPAPDMAEEFFGTTQVVFDTLAASSSRAAENLATLIAYIPSFPSEIGHFFVRLHATGFNSWSLLFQSLFYLGIGVLAELVFRTVQSRIKLTKESDGHIGIGRRFGWFGANMVGLSIFACLGGWPLLMATQQDPVAQTVVITYLTAILAVRVFTICSRMVLAPFYPEMRIVHLDDAAARRLYWWVTGIAAFAGFSFVTASLFHSGAMEPKAVLIFVLASRSALALWVMLAFFANRPTIAQILRYGSEGRERGKGWSSFAGVWHLMASIYVTLSWFATSILLLLGRMEANKLAIFSFMTVMLAIAVCLMLDDWATRVDRRNDEQAQFPTIPSFAQFFARMGRAAVVIVTLLLLLRIWSGPWHGLVAARTVGGLVPALTQLLITTFIAYILWQLVLIGTERVLCRAAPRAGESETARQTRIATLLPLMRNSMLAGIAIIAGMIGLSAIGVDVVPLFAGAGVIGLAVGMGSQALVKDIVSGLFFLLDDAFRVGDYVDTGVAMGTIERAGIRSLQIRHHLGALHTVPFGEIQTIANHSRDWVIFKMDFRVPFDTDTHALRKKFKALGQTLLTDETFGHLFVEPLKSSGVVMMDDSAMIVRASFKSRPGEQFQLRRVVYEAVRKMFKEEGIDVAVREVRVRSSDGSAAGAGAQAAVEEAAQAALNTSKPR</sequence>
<dbReference type="Proteomes" id="UP000306575">
    <property type="component" value="Unassembled WGS sequence"/>
</dbReference>
<evidence type="ECO:0000256" key="5">
    <source>
        <dbReference type="ARBA" id="ARBA00022989"/>
    </source>
</evidence>
<keyword evidence="8" id="KW-0732">Signal</keyword>
<feature type="transmembrane region" description="Helical" evidence="7">
    <location>
        <begin position="453"/>
        <end position="475"/>
    </location>
</feature>
<dbReference type="SUPFAM" id="SSF50182">
    <property type="entry name" value="Sm-like ribonucleoproteins"/>
    <property type="match status" value="1"/>
</dbReference>
<evidence type="ECO:0000256" key="2">
    <source>
        <dbReference type="ARBA" id="ARBA00008017"/>
    </source>
</evidence>
<dbReference type="GO" id="GO:0008381">
    <property type="term" value="F:mechanosensitive monoatomic ion channel activity"/>
    <property type="evidence" value="ECO:0007669"/>
    <property type="project" value="InterPro"/>
</dbReference>
<dbReference type="Gene3D" id="3.30.70.100">
    <property type="match status" value="1"/>
</dbReference>
<gene>
    <name evidence="11" type="ORF">FAP39_09230</name>
</gene>
<reference evidence="11 12" key="1">
    <citation type="submission" date="2019-04" db="EMBL/GenBank/DDBJ databases">
        <title>Genome sequence of Pelagicola litoralis CL-ES2.</title>
        <authorList>
            <person name="Cao J."/>
        </authorList>
    </citation>
    <scope>NUCLEOTIDE SEQUENCE [LARGE SCALE GENOMIC DNA]</scope>
    <source>
        <strain evidence="11 12">CL-ES2</strain>
    </source>
</reference>
<dbReference type="PANTHER" id="PTHR30460">
    <property type="entry name" value="MODERATE CONDUCTANCE MECHANOSENSITIVE CHANNEL YBIO"/>
    <property type="match status" value="1"/>
</dbReference>
<evidence type="ECO:0000256" key="4">
    <source>
        <dbReference type="ARBA" id="ARBA00022692"/>
    </source>
</evidence>
<evidence type="ECO:0000313" key="12">
    <source>
        <dbReference type="Proteomes" id="UP000306575"/>
    </source>
</evidence>
<dbReference type="OrthoDB" id="9814206at2"/>
<dbReference type="InterPro" id="IPR049278">
    <property type="entry name" value="MS_channel_C"/>
</dbReference>
<feature type="transmembrane region" description="Helical" evidence="7">
    <location>
        <begin position="481"/>
        <end position="500"/>
    </location>
</feature>
<feature type="transmembrane region" description="Helical" evidence="7">
    <location>
        <begin position="209"/>
        <end position="233"/>
    </location>
</feature>
<evidence type="ECO:0000313" key="11">
    <source>
        <dbReference type="EMBL" id="TKZ20707.1"/>
    </source>
</evidence>
<protein>
    <submittedName>
        <fullName evidence="11">Mechanosensitive ion channel</fullName>
    </submittedName>
</protein>
<feature type="domain" description="Mechanosensitive ion channel MscS C-terminal" evidence="10">
    <location>
        <begin position="569"/>
        <end position="655"/>
    </location>
</feature>
<comment type="subcellular location">
    <subcellularLocation>
        <location evidence="1">Cell membrane</location>
        <topology evidence="1">Multi-pass membrane protein</topology>
    </subcellularLocation>
</comment>
<feature type="transmembrane region" description="Helical" evidence="7">
    <location>
        <begin position="239"/>
        <end position="261"/>
    </location>
</feature>
<dbReference type="InterPro" id="IPR011014">
    <property type="entry name" value="MscS_channel_TM-2"/>
</dbReference>
<feature type="transmembrane region" description="Helical" evidence="7">
    <location>
        <begin position="363"/>
        <end position="384"/>
    </location>
</feature>
<evidence type="ECO:0000256" key="1">
    <source>
        <dbReference type="ARBA" id="ARBA00004651"/>
    </source>
</evidence>
<keyword evidence="5 7" id="KW-1133">Transmembrane helix</keyword>
<dbReference type="InterPro" id="IPR023408">
    <property type="entry name" value="MscS_beta-dom_sf"/>
</dbReference>
<feature type="domain" description="Mechanosensitive ion channel MscS" evidence="9">
    <location>
        <begin position="499"/>
        <end position="563"/>
    </location>
</feature>
<feature type="chain" id="PRO_5020959756" evidence="8">
    <location>
        <begin position="25"/>
        <end position="693"/>
    </location>
</feature>
<feature type="signal peptide" evidence="8">
    <location>
        <begin position="1"/>
        <end position="24"/>
    </location>
</feature>
<dbReference type="PANTHER" id="PTHR30460:SF0">
    <property type="entry name" value="MODERATE CONDUCTANCE MECHANOSENSITIVE CHANNEL YBIO"/>
    <property type="match status" value="1"/>
</dbReference>
<accession>A0A4U7N550</accession>
<evidence type="ECO:0000256" key="3">
    <source>
        <dbReference type="ARBA" id="ARBA00022475"/>
    </source>
</evidence>
<keyword evidence="4 7" id="KW-0812">Transmembrane</keyword>
<dbReference type="RefSeq" id="WP_138016113.1">
    <property type="nucleotide sequence ID" value="NZ_SULI01000009.1"/>
</dbReference>
<dbReference type="EMBL" id="SULI01000009">
    <property type="protein sequence ID" value="TKZ20707.1"/>
    <property type="molecule type" value="Genomic_DNA"/>
</dbReference>
<organism evidence="11 12">
    <name type="scientific">Shimia litoralis</name>
    <dbReference type="NCBI Taxonomy" id="420403"/>
    <lineage>
        <taxon>Bacteria</taxon>
        <taxon>Pseudomonadati</taxon>
        <taxon>Pseudomonadota</taxon>
        <taxon>Alphaproteobacteria</taxon>
        <taxon>Rhodobacterales</taxon>
        <taxon>Roseobacteraceae</taxon>
    </lineage>
</organism>
<evidence type="ECO:0000256" key="7">
    <source>
        <dbReference type="SAM" id="Phobius"/>
    </source>
</evidence>
<dbReference type="AlphaFoldDB" id="A0A4U7N550"/>